<gene>
    <name evidence="1" type="primary">Acey_s0037.g3411</name>
    <name evidence="1" type="ORF">Y032_0037g3411</name>
</gene>
<evidence type="ECO:0000313" key="1">
    <source>
        <dbReference type="EMBL" id="EYC15248.1"/>
    </source>
</evidence>
<evidence type="ECO:0000313" key="2">
    <source>
        <dbReference type="Proteomes" id="UP000024635"/>
    </source>
</evidence>
<organism evidence="1 2">
    <name type="scientific">Ancylostoma ceylanicum</name>
    <dbReference type="NCBI Taxonomy" id="53326"/>
    <lineage>
        <taxon>Eukaryota</taxon>
        <taxon>Metazoa</taxon>
        <taxon>Ecdysozoa</taxon>
        <taxon>Nematoda</taxon>
        <taxon>Chromadorea</taxon>
        <taxon>Rhabditida</taxon>
        <taxon>Rhabditina</taxon>
        <taxon>Rhabditomorpha</taxon>
        <taxon>Strongyloidea</taxon>
        <taxon>Ancylostomatidae</taxon>
        <taxon>Ancylostomatinae</taxon>
        <taxon>Ancylostoma</taxon>
    </lineage>
</organism>
<name>A0A016UL44_9BILA</name>
<protein>
    <submittedName>
        <fullName evidence="1">Uncharacterized protein</fullName>
    </submittedName>
</protein>
<proteinExistence type="predicted"/>
<sequence>MKLRERSEKYKKWRRSSPCIEGAGECSAVGCACVPPRNLVNGTHCTRPLRQTTHRDSVNWHVRLLKTQRGRDSDSRKGTMANSSLSHRRRYLPHLLLLTARCVLSFLRKIV</sequence>
<dbReference type="AlphaFoldDB" id="A0A016UL44"/>
<keyword evidence="2" id="KW-1185">Reference proteome</keyword>
<dbReference type="Proteomes" id="UP000024635">
    <property type="component" value="Unassembled WGS sequence"/>
</dbReference>
<accession>A0A016UL44</accession>
<dbReference type="EMBL" id="JARK01001373">
    <property type="protein sequence ID" value="EYC15248.1"/>
    <property type="molecule type" value="Genomic_DNA"/>
</dbReference>
<dbReference type="OrthoDB" id="6108at2759"/>
<comment type="caution">
    <text evidence="1">The sequence shown here is derived from an EMBL/GenBank/DDBJ whole genome shotgun (WGS) entry which is preliminary data.</text>
</comment>
<reference evidence="2" key="1">
    <citation type="journal article" date="2015" name="Nat. Genet.">
        <title>The genome and transcriptome of the zoonotic hookworm Ancylostoma ceylanicum identify infection-specific gene families.</title>
        <authorList>
            <person name="Schwarz E.M."/>
            <person name="Hu Y."/>
            <person name="Antoshechkin I."/>
            <person name="Miller M.M."/>
            <person name="Sternberg P.W."/>
            <person name="Aroian R.V."/>
        </authorList>
    </citation>
    <scope>NUCLEOTIDE SEQUENCE</scope>
    <source>
        <strain evidence="2">HY135</strain>
    </source>
</reference>